<evidence type="ECO:0000313" key="5">
    <source>
        <dbReference type="Proteomes" id="UP000198417"/>
    </source>
</evidence>
<feature type="domain" description="Glycosyltransferase 2-like" evidence="2">
    <location>
        <begin position="126"/>
        <end position="251"/>
    </location>
</feature>
<protein>
    <submittedName>
        <fullName evidence="4">Glycosyltransferase involved in cell wall bisynthesis</fullName>
    </submittedName>
</protein>
<proteinExistence type="predicted"/>
<name>A0A238YMX9_9RHOB</name>
<dbReference type="InterPro" id="IPR011990">
    <property type="entry name" value="TPR-like_helical_dom_sf"/>
</dbReference>
<dbReference type="Gene3D" id="3.40.50.2000">
    <property type="entry name" value="Glycogen Phosphorylase B"/>
    <property type="match status" value="4"/>
</dbReference>
<dbReference type="CDD" id="cd03801">
    <property type="entry name" value="GT4_PimA-like"/>
    <property type="match status" value="1"/>
</dbReference>
<dbReference type="AlphaFoldDB" id="A0A238YMX9"/>
<gene>
    <name evidence="4" type="ORF">SAMN06265370_11858</name>
</gene>
<dbReference type="RefSeq" id="WP_089272722.1">
    <property type="nucleotide sequence ID" value="NZ_FZNN01000018.1"/>
</dbReference>
<dbReference type="GO" id="GO:0016757">
    <property type="term" value="F:glycosyltransferase activity"/>
    <property type="evidence" value="ECO:0007669"/>
    <property type="project" value="InterPro"/>
</dbReference>
<dbReference type="SUPFAM" id="SSF48452">
    <property type="entry name" value="TPR-like"/>
    <property type="match status" value="1"/>
</dbReference>
<evidence type="ECO:0000259" key="2">
    <source>
        <dbReference type="Pfam" id="PF00535"/>
    </source>
</evidence>
<evidence type="ECO:0000313" key="4">
    <source>
        <dbReference type="EMBL" id="SNR72515.1"/>
    </source>
</evidence>
<accession>A0A238YMX9</accession>
<sequence length="1269" mass="141275">MNAQAILPSVNLHLEEGDVLSARTMLQAAMKAHPDFFLYHERLAEIALLEGDEGTARAAYIRALALNPAATWIEERLAELDGIRVGAGLVGKYDRYPDLTGRRQAEGGARLRGILKSAQPDLPLVTIVTAVYDNKDSFQRCIDSVRAQTYANVEYIVVDGGSPQGTVDVIGANDDFIDYYISEPDRGIYSAMNKGLRLARGDYVCLLNSDDQHGPDHVKRAVEAALAQGPVGAVDIVYSDFWDGDNMLPAQPLNDGILLGNLNVNHCTFLVHRDCYDRVGPYAENLGIVSDMVWIRRAYATQERFHLLSEAHFRFTPGGASSGNSPERRRKIIFENGQCYRVEFPFLTQEEAETLYLLRFGDSRLEAAAEIGRRYGPDQPRFAAALAAYVEHCFRDRDAFALAYDQEERFTLYWRVAKELGVDRRHIRMDTANGCLSQQLAQIANMPLKPRKPGAQRILHYVTVFSAPSETFIYDLVQRLEAETEHDNIVLFQHAELRKERAYDKSLQIVWEKYRGVVARALYEYLIDTCGIDLMIAHFAINEHRLHGRVADTGITLPTIVMTHGIDVFLLKEKSPYTDYVRGKLAPRGDVCFTAVSNYLRDELIAVGIEREKVFVLPNSVNPRFFKHRKTDGFYDGARRLELLSMGRLIPWKGHHLLLRALARFRAEVSRDVRLTIVYGNCDDELANLTALAAELDLTDAVVFQPFVDFGRSPDFLSRFDLYLHPSTYTEDSARKSETFGVALLEAIAAGLPVITTDAGGLPEVLGEDSPQACIVPHGDADALFSALRDMHGAPATFTDNLPYAQDRLDAFSAAKQITGLDQLIRKMADPIKVALFSSSTLQGAGYAAYRVHRGLVALPGVAPTIFTTVRDHQSAAGVRPIAHPSTDNTRWRTLQPQAKPGNTIFTVNQTHLHSEDLLRMVEPYDVISLHWHARFLSAENIATLTHSDKPVVMTIRDMQPITGGCHFFHGCEKWQTDCADCPQIPSAYTDFPASVLAAKRAHYNFDNLTLVTISNHTRGILERAPYFRDCRIETILNSIETDVFRPYDRKARRREFGLPLDRKIIGYVPSYASEIKGYRELVAALNMLDPAQLGFDPYVMLVGNETPATAQIRQDKKALGYIADNDRLARAYSCADVVVVPSLEETFSNTTAEAISCGVPVVGFRTGAIPDLAIKGRAGYTAEMGDVAGLAQGIREVLSGHDMSKACRDHAVNTLSFMKQAHGYEALFADLLARNRSRPKAPPQVFNSFDALGFGLANMAAEMRINAK</sequence>
<dbReference type="CDD" id="cd06433">
    <property type="entry name" value="GT_2_WfgS_like"/>
    <property type="match status" value="1"/>
</dbReference>
<keyword evidence="4" id="KW-0808">Transferase</keyword>
<dbReference type="OrthoDB" id="9790710at2"/>
<dbReference type="Pfam" id="PF13692">
    <property type="entry name" value="Glyco_trans_1_4"/>
    <property type="match status" value="1"/>
</dbReference>
<organism evidence="4 5">
    <name type="scientific">Puniceibacterium sediminis</name>
    <dbReference type="NCBI Taxonomy" id="1608407"/>
    <lineage>
        <taxon>Bacteria</taxon>
        <taxon>Pseudomonadati</taxon>
        <taxon>Pseudomonadota</taxon>
        <taxon>Alphaproteobacteria</taxon>
        <taxon>Rhodobacterales</taxon>
        <taxon>Paracoccaceae</taxon>
        <taxon>Puniceibacterium</taxon>
    </lineage>
</organism>
<dbReference type="SUPFAM" id="SSF53448">
    <property type="entry name" value="Nucleotide-diphospho-sugar transferases"/>
    <property type="match status" value="1"/>
</dbReference>
<dbReference type="Gene3D" id="3.90.550.10">
    <property type="entry name" value="Spore Coat Polysaccharide Biosynthesis Protein SpsA, Chain A"/>
    <property type="match status" value="1"/>
</dbReference>
<dbReference type="EMBL" id="FZNN01000018">
    <property type="protein sequence ID" value="SNR72515.1"/>
    <property type="molecule type" value="Genomic_DNA"/>
</dbReference>
<evidence type="ECO:0000259" key="1">
    <source>
        <dbReference type="Pfam" id="PF00534"/>
    </source>
</evidence>
<dbReference type="InterPro" id="IPR029044">
    <property type="entry name" value="Nucleotide-diphossugar_trans"/>
</dbReference>
<dbReference type="InterPro" id="IPR028098">
    <property type="entry name" value="Glyco_trans_4-like_N"/>
</dbReference>
<feature type="domain" description="Glycosyltransferase subfamily 4-like N-terminal" evidence="3">
    <location>
        <begin position="470"/>
        <end position="623"/>
    </location>
</feature>
<dbReference type="SUPFAM" id="SSF53756">
    <property type="entry name" value="UDP-Glycosyltransferase/glycogen phosphorylase"/>
    <property type="match status" value="2"/>
</dbReference>
<evidence type="ECO:0000259" key="3">
    <source>
        <dbReference type="Pfam" id="PF13439"/>
    </source>
</evidence>
<dbReference type="InterPro" id="IPR001296">
    <property type="entry name" value="Glyco_trans_1"/>
</dbReference>
<dbReference type="Pfam" id="PF13439">
    <property type="entry name" value="Glyco_transf_4"/>
    <property type="match status" value="1"/>
</dbReference>
<dbReference type="PANTHER" id="PTHR12526">
    <property type="entry name" value="GLYCOSYLTRANSFERASE"/>
    <property type="match status" value="1"/>
</dbReference>
<reference evidence="4 5" key="1">
    <citation type="submission" date="2017-06" db="EMBL/GenBank/DDBJ databases">
        <authorList>
            <person name="Kim H.J."/>
            <person name="Triplett B.A."/>
        </authorList>
    </citation>
    <scope>NUCLEOTIDE SEQUENCE [LARGE SCALE GENOMIC DNA]</scope>
    <source>
        <strain evidence="4 5">DSM 29052</strain>
    </source>
</reference>
<feature type="domain" description="Glycosyl transferase family 1" evidence="1">
    <location>
        <begin position="642"/>
        <end position="790"/>
    </location>
</feature>
<dbReference type="Pfam" id="PF00535">
    <property type="entry name" value="Glycos_transf_2"/>
    <property type="match status" value="1"/>
</dbReference>
<dbReference type="Pfam" id="PF00534">
    <property type="entry name" value="Glycos_transf_1"/>
    <property type="match status" value="1"/>
</dbReference>
<dbReference type="InterPro" id="IPR001173">
    <property type="entry name" value="Glyco_trans_2-like"/>
</dbReference>
<dbReference type="Gene3D" id="1.25.40.10">
    <property type="entry name" value="Tetratricopeptide repeat domain"/>
    <property type="match status" value="1"/>
</dbReference>
<keyword evidence="5" id="KW-1185">Reference proteome</keyword>
<dbReference type="Proteomes" id="UP000198417">
    <property type="component" value="Unassembled WGS sequence"/>
</dbReference>